<dbReference type="PANTHER" id="PTHR22939">
    <property type="entry name" value="SERINE PROTEASE FAMILY S1C HTRA-RELATED"/>
    <property type="match status" value="1"/>
</dbReference>
<dbReference type="InterPro" id="IPR001478">
    <property type="entry name" value="PDZ"/>
</dbReference>
<dbReference type="Pfam" id="PF13365">
    <property type="entry name" value="Trypsin_2"/>
    <property type="match status" value="1"/>
</dbReference>
<dbReference type="PRINTS" id="PR00834">
    <property type="entry name" value="PROTEASES2C"/>
</dbReference>
<dbReference type="Gene3D" id="2.30.42.10">
    <property type="match status" value="1"/>
</dbReference>
<comment type="similarity">
    <text evidence="1">Belongs to the peptidase S1C family.</text>
</comment>
<proteinExistence type="inferred from homology"/>
<keyword evidence="3" id="KW-0378">Hydrolase</keyword>
<organism evidence="5">
    <name type="scientific">marine metagenome</name>
    <dbReference type="NCBI Taxonomy" id="408172"/>
    <lineage>
        <taxon>unclassified sequences</taxon>
        <taxon>metagenomes</taxon>
        <taxon>ecological metagenomes</taxon>
    </lineage>
</organism>
<evidence type="ECO:0000256" key="2">
    <source>
        <dbReference type="ARBA" id="ARBA00022670"/>
    </source>
</evidence>
<dbReference type="EMBL" id="UINC01018121">
    <property type="protein sequence ID" value="SVA75822.1"/>
    <property type="molecule type" value="Genomic_DNA"/>
</dbReference>
<protein>
    <recommendedName>
        <fullName evidence="4">PDZ domain-containing protein</fullName>
    </recommendedName>
</protein>
<evidence type="ECO:0000256" key="1">
    <source>
        <dbReference type="ARBA" id="ARBA00010541"/>
    </source>
</evidence>
<evidence type="ECO:0000256" key="3">
    <source>
        <dbReference type="ARBA" id="ARBA00022801"/>
    </source>
</evidence>
<dbReference type="GO" id="GO:0006508">
    <property type="term" value="P:proteolysis"/>
    <property type="evidence" value="ECO:0007669"/>
    <property type="project" value="UniProtKB-KW"/>
</dbReference>
<dbReference type="AlphaFoldDB" id="A0A381YGT0"/>
<dbReference type="SUPFAM" id="SSF50156">
    <property type="entry name" value="PDZ domain-like"/>
    <property type="match status" value="1"/>
</dbReference>
<evidence type="ECO:0000259" key="4">
    <source>
        <dbReference type="SMART" id="SM00228"/>
    </source>
</evidence>
<accession>A0A381YGT0</accession>
<dbReference type="PANTHER" id="PTHR22939:SF129">
    <property type="entry name" value="SERINE PROTEASE HTRA2, MITOCHONDRIAL"/>
    <property type="match status" value="1"/>
</dbReference>
<dbReference type="SUPFAM" id="SSF50494">
    <property type="entry name" value="Trypsin-like serine proteases"/>
    <property type="match status" value="1"/>
</dbReference>
<dbReference type="InterPro" id="IPR009003">
    <property type="entry name" value="Peptidase_S1_PA"/>
</dbReference>
<dbReference type="SMART" id="SM00228">
    <property type="entry name" value="PDZ"/>
    <property type="match status" value="1"/>
</dbReference>
<gene>
    <name evidence="5" type="ORF">METZ01_LOCUS128676</name>
</gene>
<dbReference type="InterPro" id="IPR001940">
    <property type="entry name" value="Peptidase_S1C"/>
</dbReference>
<reference evidence="5" key="1">
    <citation type="submission" date="2018-05" db="EMBL/GenBank/DDBJ databases">
        <authorList>
            <person name="Lanie J.A."/>
            <person name="Ng W.-L."/>
            <person name="Kazmierczak K.M."/>
            <person name="Andrzejewski T.M."/>
            <person name="Davidsen T.M."/>
            <person name="Wayne K.J."/>
            <person name="Tettelin H."/>
            <person name="Glass J.I."/>
            <person name="Rusch D."/>
            <person name="Podicherti R."/>
            <person name="Tsui H.-C.T."/>
            <person name="Winkler M.E."/>
        </authorList>
    </citation>
    <scope>NUCLEOTIDE SEQUENCE</scope>
</reference>
<dbReference type="InterPro" id="IPR036034">
    <property type="entry name" value="PDZ_sf"/>
</dbReference>
<feature type="domain" description="PDZ" evidence="4">
    <location>
        <begin position="228"/>
        <end position="340"/>
    </location>
</feature>
<evidence type="ECO:0000313" key="5">
    <source>
        <dbReference type="EMBL" id="SVA75822.1"/>
    </source>
</evidence>
<dbReference type="Gene3D" id="2.40.10.120">
    <property type="match status" value="1"/>
</dbReference>
<keyword evidence="2" id="KW-0645">Protease</keyword>
<dbReference type="GO" id="GO:0004252">
    <property type="term" value="F:serine-type endopeptidase activity"/>
    <property type="evidence" value="ECO:0007669"/>
    <property type="project" value="InterPro"/>
</dbReference>
<dbReference type="Pfam" id="PF13180">
    <property type="entry name" value="PDZ_2"/>
    <property type="match status" value="1"/>
</dbReference>
<sequence>MSRTKLVILLNVIIVLGPNHSQGSIARSRETAITQAIKKVGPAVASINVMQKIGLYPASDPIFRYFFPPEIYPMKSSGSGVVISPDGYVLTNTHVIENASKITVTLSGGNEYDADVVGVDKTSDLALLKLEGKNFPYADLGDSDDLIIGEWVIALGNPFELFSISNQPTASVGIISANHMDFGRQSSGTVLQNMIQTDAAINPGNSGGPLVNSVGEVIGINTFILSGSGLGFAIPINNAKRIASELKNTGSVNRAYVTGLSVKTLSRSVLKYRNFPFSNGVIVEFVEDGSAARKAGLSIDDIIVSASGIKVNSASDIRKVIAERDLRSGDILTLKIYRHGKYQHLRLKLGSQD</sequence>
<name>A0A381YGT0_9ZZZZ</name>